<keyword evidence="3" id="KW-1185">Reference proteome</keyword>
<evidence type="ECO:0000313" key="3">
    <source>
        <dbReference type="Proteomes" id="UP000326178"/>
    </source>
</evidence>
<dbReference type="InterPro" id="IPR011044">
    <property type="entry name" value="Quino_amine_DH_bsu"/>
</dbReference>
<dbReference type="KEGG" id="snk:CP967_14605"/>
<reference evidence="2 3" key="1">
    <citation type="submission" date="2017-09" db="EMBL/GenBank/DDBJ databases">
        <authorList>
            <person name="Lee N."/>
            <person name="Cho B.-K."/>
        </authorList>
    </citation>
    <scope>NUCLEOTIDE SEQUENCE [LARGE SCALE GENOMIC DNA]</scope>
    <source>
        <strain evidence="2 3">ATCC 12769</strain>
    </source>
</reference>
<dbReference type="Gene3D" id="2.130.10.10">
    <property type="entry name" value="YVTN repeat-like/Quinoprotein amine dehydrogenase"/>
    <property type="match status" value="2"/>
</dbReference>
<name>A0A5J6FAP2_9ACTN</name>
<accession>A0A5J6FAP2</accession>
<dbReference type="SUPFAM" id="SSF50969">
    <property type="entry name" value="YVTN repeat-like/Quinoprotein amine dehydrogenase"/>
    <property type="match status" value="1"/>
</dbReference>
<protein>
    <recommendedName>
        <fullName evidence="4">Ig-like domain repeat protein</fullName>
    </recommendedName>
</protein>
<feature type="signal peptide" evidence="1">
    <location>
        <begin position="1"/>
        <end position="30"/>
    </location>
</feature>
<gene>
    <name evidence="2" type="ORF">CP967_14605</name>
</gene>
<dbReference type="PANTHER" id="PTHR47197:SF3">
    <property type="entry name" value="DIHYDRO-HEME D1 DEHYDROGENASE"/>
    <property type="match status" value="1"/>
</dbReference>
<dbReference type="PANTHER" id="PTHR47197">
    <property type="entry name" value="PROTEIN NIRF"/>
    <property type="match status" value="1"/>
</dbReference>
<keyword evidence="1" id="KW-0732">Signal</keyword>
<evidence type="ECO:0000256" key="1">
    <source>
        <dbReference type="SAM" id="SignalP"/>
    </source>
</evidence>
<proteinExistence type="predicted"/>
<dbReference type="PROSITE" id="PS51318">
    <property type="entry name" value="TAT"/>
    <property type="match status" value="1"/>
</dbReference>
<dbReference type="AlphaFoldDB" id="A0A5J6FAP2"/>
<dbReference type="InterPro" id="IPR051200">
    <property type="entry name" value="Host-pathogen_enzymatic-act"/>
</dbReference>
<feature type="chain" id="PRO_5023877296" description="Ig-like domain repeat protein" evidence="1">
    <location>
        <begin position="31"/>
        <end position="465"/>
    </location>
</feature>
<dbReference type="Proteomes" id="UP000326178">
    <property type="component" value="Chromosome"/>
</dbReference>
<dbReference type="EMBL" id="CP023702">
    <property type="protein sequence ID" value="QEU73073.1"/>
    <property type="molecule type" value="Genomic_DNA"/>
</dbReference>
<dbReference type="InterPro" id="IPR006311">
    <property type="entry name" value="TAT_signal"/>
</dbReference>
<evidence type="ECO:0000313" key="2">
    <source>
        <dbReference type="EMBL" id="QEU73073.1"/>
    </source>
</evidence>
<sequence length="465" mass="47406">MKTRRRAGRGALTAALGLALLGAGAPAASADANSGALPVSSYKDIVVDGVHQHVFLSDPVGGSVLVTDYQGQVVQRIDGAAGAWGLALSADSGTLYVALRDAGAIAAVDTATLQETARFDTGTGAGVYAGPTSLATAGGQLWFGYAKDTWTGALGAVDLSGAEPTVTLDHVMDDFGGFPYLVASPADPDLLVAAEADGNSVAVALYDVGSGRAERREQTVGPGPEGCSSLQDLALTPDARQVVVSCAEPDAHQVFSTTDLTHQGQYAVDGNPVAVAIAPDGTMAAGTYAGGGQPDISLFTPGETAPFKDWDLQATSDELYAPEDRLRSAGLAWAPDGGRLFAVTELGAGHPTSVGLRVLDMPQVATSLTLTAPAASPRNHDLTLTGRVVSPVPLAAGTTVDVIRLDDPSLGEGTHIGTAPVAADGTFSFVDLPRVKGSVQYTAHYYGDARHAYSYGSVTVDIVSD</sequence>
<dbReference type="InterPro" id="IPR015943">
    <property type="entry name" value="WD40/YVTN_repeat-like_dom_sf"/>
</dbReference>
<dbReference type="OrthoDB" id="4332189at2"/>
<organism evidence="2 3">
    <name type="scientific">Streptomyces nitrosporeus</name>
    <dbReference type="NCBI Taxonomy" id="28894"/>
    <lineage>
        <taxon>Bacteria</taxon>
        <taxon>Bacillati</taxon>
        <taxon>Actinomycetota</taxon>
        <taxon>Actinomycetes</taxon>
        <taxon>Kitasatosporales</taxon>
        <taxon>Streptomycetaceae</taxon>
        <taxon>Streptomyces</taxon>
    </lineage>
</organism>
<dbReference type="RefSeq" id="WP_150488393.1">
    <property type="nucleotide sequence ID" value="NZ_BMUV01000020.1"/>
</dbReference>
<evidence type="ECO:0008006" key="4">
    <source>
        <dbReference type="Google" id="ProtNLM"/>
    </source>
</evidence>